<dbReference type="Pfam" id="PF13181">
    <property type="entry name" value="TPR_8"/>
    <property type="match status" value="2"/>
</dbReference>
<organism evidence="5">
    <name type="scientific">groundwater metagenome</name>
    <dbReference type="NCBI Taxonomy" id="717931"/>
    <lineage>
        <taxon>unclassified sequences</taxon>
        <taxon>metagenomes</taxon>
        <taxon>ecological metagenomes</taxon>
    </lineage>
</organism>
<protein>
    <recommendedName>
        <fullName evidence="4">Metallo-beta-lactamase domain-containing protein</fullName>
    </recommendedName>
</protein>
<dbReference type="EMBL" id="CCXY01000161">
    <property type="protein sequence ID" value="CEG12530.1"/>
    <property type="molecule type" value="Genomic_DNA"/>
</dbReference>
<evidence type="ECO:0000256" key="1">
    <source>
        <dbReference type="ARBA" id="ARBA00004922"/>
    </source>
</evidence>
<evidence type="ECO:0000313" key="5">
    <source>
        <dbReference type="EMBL" id="CEG12530.1"/>
    </source>
</evidence>
<dbReference type="InterPro" id="IPR001279">
    <property type="entry name" value="Metallo-B-lactamas"/>
</dbReference>
<dbReference type="PANTHER" id="PTHR44835">
    <property type="entry name" value="UDP-N-ACETYLGLUCOSAMINE--PEPTIDE N-ACETYLGLUCOSAMINYLTRANSFERASE SPINDLY-RELATED"/>
    <property type="match status" value="1"/>
</dbReference>
<accession>A0A098EBY0</accession>
<dbReference type="InterPro" id="IPR051939">
    <property type="entry name" value="Glycosyltr_41/O-GlcNAc_trsf"/>
</dbReference>
<sequence length="748" mass="86517">MPINPFKDSNLIELEKKVIAKLQAKEYKDLKDIEKLCTEGILTAESANEKADVNFFKGVLNYCAHGKKDEYLFCWDDVPENNKVFINFLKDELKIDWVEMYLFCWDDVPENSTDFINFLKDELKINWINDSSALFKDSKDNNTVIKKTDNNETINVTNGNNSLLLRSNKAKKNVRLEITGGKIYEYILKEERSKLKIYKNAVISKDNNNRTINIINDSHSLVFKLNKTKKTVTLKTDDDKSYGFILKEENNRLNIYKEKKDAIEFIKEAIKTEENFLFAHYVLGFIYNELNDYDAAKEEFEKCIEIDKNFADAYFDMGVALKNIGNLTGAIENFKKSLEFYEKTNYNKAIEANWWIQNIRSLKDKETGRSAEENVIEIIVEDLRDRKERLFRYINEKEGKFKNFVSAKKTITNAQNFLIVLRRWNSYTPALSSDIERRKGGGYFLSWNGQGFVIDPGFNFIENFFANGFNISDIDAIFISHSHLDHTSEFESLMTLIFERNDNLPQEEKKKIDLFLNFSSLNKFANLLSLDKSAIRKIYVIQPGIPIDLSEKYGFVLMPTKAKHRELWGDEYSVGLIFDLIENNKKKFRLGMTVDTGYTDEIGAQFKNSDILIAHIGSIKEKEFDLNLNLTERLYKNHLGLIGTTKIIKDASPRLAIISEFGEELGSLRVDISKAIEGVVKDRRTKRCIPGDIGMKILLPDLKIKCDMCSKEKGEDVFVDMNEINAIYFPEEVPGDPGKLTYVCKKHF</sequence>
<name>A0A098EBY0_9ZZZZ</name>
<dbReference type="InterPro" id="IPR011990">
    <property type="entry name" value="TPR-like_helical_dom_sf"/>
</dbReference>
<dbReference type="Gene3D" id="1.25.40.10">
    <property type="entry name" value="Tetratricopeptide repeat domain"/>
    <property type="match status" value="1"/>
</dbReference>
<dbReference type="GO" id="GO:0016757">
    <property type="term" value="F:glycosyltransferase activity"/>
    <property type="evidence" value="ECO:0007669"/>
    <property type="project" value="UniProtKB-KW"/>
</dbReference>
<gene>
    <name evidence="5" type="ORF">MSIBF_A2430002</name>
</gene>
<keyword evidence="2" id="KW-0328">Glycosyltransferase</keyword>
<dbReference type="SUPFAM" id="SSF56281">
    <property type="entry name" value="Metallo-hydrolase/oxidoreductase"/>
    <property type="match status" value="1"/>
</dbReference>
<evidence type="ECO:0000256" key="3">
    <source>
        <dbReference type="ARBA" id="ARBA00022679"/>
    </source>
</evidence>
<evidence type="ECO:0000259" key="4">
    <source>
        <dbReference type="Pfam" id="PF12706"/>
    </source>
</evidence>
<dbReference type="InterPro" id="IPR019734">
    <property type="entry name" value="TPR_rpt"/>
</dbReference>
<comment type="pathway">
    <text evidence="1">Protein modification; protein glycosylation.</text>
</comment>
<dbReference type="AlphaFoldDB" id="A0A098EBY0"/>
<dbReference type="Gene3D" id="3.60.15.10">
    <property type="entry name" value="Ribonuclease Z/Hydroxyacylglutathione hydrolase-like"/>
    <property type="match status" value="1"/>
</dbReference>
<keyword evidence="3" id="KW-0808">Transferase</keyword>
<dbReference type="SUPFAM" id="SSF48452">
    <property type="entry name" value="TPR-like"/>
    <property type="match status" value="1"/>
</dbReference>
<proteinExistence type="predicted"/>
<dbReference type="InterPro" id="IPR036866">
    <property type="entry name" value="RibonucZ/Hydroxyglut_hydro"/>
</dbReference>
<evidence type="ECO:0000256" key="2">
    <source>
        <dbReference type="ARBA" id="ARBA00022676"/>
    </source>
</evidence>
<reference evidence="5" key="1">
    <citation type="submission" date="2014-09" db="EMBL/GenBank/DDBJ databases">
        <authorList>
            <person name="Probst J Alexander"/>
        </authorList>
    </citation>
    <scope>NUCLEOTIDE SEQUENCE</scope>
</reference>
<dbReference type="PANTHER" id="PTHR44835:SF1">
    <property type="entry name" value="PROTEIN O-GLCNAC TRANSFERASE"/>
    <property type="match status" value="1"/>
</dbReference>
<dbReference type="PROSITE" id="PS50005">
    <property type="entry name" value="TPR"/>
    <property type="match status" value="2"/>
</dbReference>
<dbReference type="Pfam" id="PF12706">
    <property type="entry name" value="Lactamase_B_2"/>
    <property type="match status" value="1"/>
</dbReference>
<dbReference type="SMART" id="SM00028">
    <property type="entry name" value="TPR"/>
    <property type="match status" value="2"/>
</dbReference>
<feature type="domain" description="Metallo-beta-lactamase" evidence="4">
    <location>
        <begin position="452"/>
        <end position="657"/>
    </location>
</feature>